<name>A0ACB9PZP0_BAUVA</name>
<proteinExistence type="predicted"/>
<comment type="caution">
    <text evidence="1">The sequence shown here is derived from an EMBL/GenBank/DDBJ whole genome shotgun (WGS) entry which is preliminary data.</text>
</comment>
<sequence length="465" mass="52553">MAKTGTMFGWLDSKFIFSPGALFSWGLVLTHNLVDYACVSIIMLFYTKDEKVKHLAVSAILVSLQDGLTSFFAILLARIKDTRKGRFYAILLSTSSYITGLSILWSYAKRSSANLHIPQYLLASFLLAVGKGGTDPLLKSFLSDQLIQNDNGPSPNEEEEKQLLVCKNLWWQSGRYGGAVLAIFAFLGAKWSRVFAVALIMMGASLSFFFCGFIWYGYKDPNYLIMISHEQQNRNANINRVKNENMKCLLIFTCIGYSMVLATGSTFYEGQGDLMDDLHINHKIVRFSLFIVIKTFISHITILTFWLCGAKRQQVMLIRIGTGMVCAVISCLTAWKVELERQSNAHLSMLWMCPQFVLLGLVEGLAQSGLEKLFENESFRNLWGQSKEVVSCFGNFLNILCIVIFRRWFKNFGKDHSHLDRYYIMITVLSSVFLCIYVGVAVAYAKTTPENVEEDRRNTEGNGTA</sequence>
<organism evidence="1 2">
    <name type="scientific">Bauhinia variegata</name>
    <name type="common">Purple orchid tree</name>
    <name type="synonym">Phanera variegata</name>
    <dbReference type="NCBI Taxonomy" id="167791"/>
    <lineage>
        <taxon>Eukaryota</taxon>
        <taxon>Viridiplantae</taxon>
        <taxon>Streptophyta</taxon>
        <taxon>Embryophyta</taxon>
        <taxon>Tracheophyta</taxon>
        <taxon>Spermatophyta</taxon>
        <taxon>Magnoliopsida</taxon>
        <taxon>eudicotyledons</taxon>
        <taxon>Gunneridae</taxon>
        <taxon>Pentapetalae</taxon>
        <taxon>rosids</taxon>
        <taxon>fabids</taxon>
        <taxon>Fabales</taxon>
        <taxon>Fabaceae</taxon>
        <taxon>Cercidoideae</taxon>
        <taxon>Cercideae</taxon>
        <taxon>Bauhiniinae</taxon>
        <taxon>Bauhinia</taxon>
    </lineage>
</organism>
<dbReference type="EMBL" id="CM039427">
    <property type="protein sequence ID" value="KAI4353267.1"/>
    <property type="molecule type" value="Genomic_DNA"/>
</dbReference>
<keyword evidence="2" id="KW-1185">Reference proteome</keyword>
<evidence type="ECO:0000313" key="2">
    <source>
        <dbReference type="Proteomes" id="UP000828941"/>
    </source>
</evidence>
<evidence type="ECO:0000313" key="1">
    <source>
        <dbReference type="EMBL" id="KAI4353267.1"/>
    </source>
</evidence>
<accession>A0ACB9PZP0</accession>
<reference evidence="1 2" key="1">
    <citation type="journal article" date="2022" name="DNA Res.">
        <title>Chromosomal-level genome assembly of the orchid tree Bauhinia variegata (Leguminosae; Cercidoideae) supports the allotetraploid origin hypothesis of Bauhinia.</title>
        <authorList>
            <person name="Zhong Y."/>
            <person name="Chen Y."/>
            <person name="Zheng D."/>
            <person name="Pang J."/>
            <person name="Liu Y."/>
            <person name="Luo S."/>
            <person name="Meng S."/>
            <person name="Qian L."/>
            <person name="Wei D."/>
            <person name="Dai S."/>
            <person name="Zhou R."/>
        </authorList>
    </citation>
    <scope>NUCLEOTIDE SEQUENCE [LARGE SCALE GENOMIC DNA]</scope>
    <source>
        <strain evidence="1">BV-YZ2020</strain>
    </source>
</reference>
<dbReference type="Proteomes" id="UP000828941">
    <property type="component" value="Chromosome 2"/>
</dbReference>
<gene>
    <name evidence="1" type="ORF">L6164_002230</name>
</gene>
<protein>
    <submittedName>
        <fullName evidence="1">Uncharacterized protein</fullName>
    </submittedName>
</protein>